<dbReference type="GO" id="GO:0052905">
    <property type="term" value="F:tRNA (guanosine(9)-N1)-methyltransferase activity"/>
    <property type="evidence" value="ECO:0007669"/>
    <property type="project" value="UniProtKB-EC"/>
</dbReference>
<reference evidence="7" key="1">
    <citation type="journal article" date="2021" name="Proc. Natl. Acad. Sci. U.S.A.">
        <title>Three genomes in the algal genus Volvox reveal the fate of a haploid sex-determining region after a transition to homothallism.</title>
        <authorList>
            <person name="Yamamoto K."/>
            <person name="Hamaji T."/>
            <person name="Kawai-Toyooka H."/>
            <person name="Matsuzaki R."/>
            <person name="Takahashi F."/>
            <person name="Nishimura Y."/>
            <person name="Kawachi M."/>
            <person name="Noguchi H."/>
            <person name="Minakuchi Y."/>
            <person name="Umen J.G."/>
            <person name="Toyoda A."/>
            <person name="Nozaki H."/>
        </authorList>
    </citation>
    <scope>NUCLEOTIDE SEQUENCE</scope>
    <source>
        <strain evidence="7">NIES-3786</strain>
    </source>
</reference>
<evidence type="ECO:0000256" key="2">
    <source>
        <dbReference type="ARBA" id="ARBA00022603"/>
    </source>
</evidence>
<evidence type="ECO:0000313" key="7">
    <source>
        <dbReference type="EMBL" id="GIL83182.1"/>
    </source>
</evidence>
<dbReference type="PANTHER" id="PTHR13563">
    <property type="entry name" value="TRNA (GUANINE-9-) METHYLTRANSFERASE"/>
    <property type="match status" value="1"/>
</dbReference>
<dbReference type="OrthoDB" id="278300at2759"/>
<accession>A0A8J4CQL4</accession>
<evidence type="ECO:0000256" key="4">
    <source>
        <dbReference type="ARBA" id="ARBA00022691"/>
    </source>
</evidence>
<dbReference type="GO" id="GO:0005634">
    <property type="term" value="C:nucleus"/>
    <property type="evidence" value="ECO:0007669"/>
    <property type="project" value="TreeGrafter"/>
</dbReference>
<name>A0A8J4CQL4_9CHLO</name>
<organism evidence="7 8">
    <name type="scientific">Volvox reticuliferus</name>
    <dbReference type="NCBI Taxonomy" id="1737510"/>
    <lineage>
        <taxon>Eukaryota</taxon>
        <taxon>Viridiplantae</taxon>
        <taxon>Chlorophyta</taxon>
        <taxon>core chlorophytes</taxon>
        <taxon>Chlorophyceae</taxon>
        <taxon>CS clade</taxon>
        <taxon>Chlamydomonadales</taxon>
        <taxon>Volvocaceae</taxon>
        <taxon>Volvox</taxon>
    </lineage>
</organism>
<comment type="catalytic activity">
    <reaction evidence="5">
        <text>guanosine(9) in tRNA + S-adenosyl-L-methionine = N(1)-methylguanosine(9) in tRNA + S-adenosyl-L-homocysteine + H(+)</text>
        <dbReference type="Rhea" id="RHEA:43156"/>
        <dbReference type="Rhea" id="RHEA-COMP:10367"/>
        <dbReference type="Rhea" id="RHEA-COMP:10368"/>
        <dbReference type="ChEBI" id="CHEBI:15378"/>
        <dbReference type="ChEBI" id="CHEBI:57856"/>
        <dbReference type="ChEBI" id="CHEBI:59789"/>
        <dbReference type="ChEBI" id="CHEBI:73542"/>
        <dbReference type="ChEBI" id="CHEBI:74269"/>
        <dbReference type="EC" id="2.1.1.221"/>
    </reaction>
</comment>
<evidence type="ECO:0000256" key="1">
    <source>
        <dbReference type="ARBA" id="ARBA00012797"/>
    </source>
</evidence>
<sequence>MQRCAMNLYKKFPIELKNTSKRGDKVNMAMRPVVTAQRSLIPEVMLAGARPTTSSYRGPHTHVSTVHHSRSLPWSFLSHSSRRHSCIGENSVAQFPASNHPPETRPPEPRRGNCTAAAVDLANQEGGPLALPAAVDEIGLALQAAAQRRERLTAALAGDSMRLVIDCGLPHAVRSPMEFRSLAKQIQTAVGHNRRSAAPVCLQVTSWGGQLASYAEERMGAAAWPLVKQSKSTLELYGPGEIVVLSPDAAAPLTALDERRVYVVGGIVDRSVILGVTAGFAAKHSLESYRLPTLEYADQLGLGQGVSRRPVLNICDVVLALLRFRSNGGDWVDALDAAIPRRKRAGGLRRFSTMQEAVEVASEAAPAGATTASMTAAAPRFADAVGPATTAAVTAAPSLRGALRPPQ</sequence>
<proteinExistence type="predicted"/>
<evidence type="ECO:0000256" key="3">
    <source>
        <dbReference type="ARBA" id="ARBA00022679"/>
    </source>
</evidence>
<dbReference type="EC" id="2.1.1.221" evidence="1"/>
<dbReference type="InterPro" id="IPR038459">
    <property type="entry name" value="MT_TRM10-typ_sf"/>
</dbReference>
<dbReference type="InterPro" id="IPR007356">
    <property type="entry name" value="tRNA_m1G_MeTrfase_euk"/>
</dbReference>
<dbReference type="Proteomes" id="UP000747110">
    <property type="component" value="Unassembled WGS sequence"/>
</dbReference>
<keyword evidence="8" id="KW-1185">Reference proteome</keyword>
<keyword evidence="2" id="KW-0489">Methyltransferase</keyword>
<evidence type="ECO:0000259" key="6">
    <source>
        <dbReference type="PROSITE" id="PS51675"/>
    </source>
</evidence>
<dbReference type="Gene3D" id="3.40.1280.30">
    <property type="match status" value="1"/>
</dbReference>
<evidence type="ECO:0000256" key="5">
    <source>
        <dbReference type="ARBA" id="ARBA00048434"/>
    </source>
</evidence>
<gene>
    <name evidence="7" type="ORF">Vretifemale_11992</name>
</gene>
<evidence type="ECO:0000313" key="8">
    <source>
        <dbReference type="Proteomes" id="UP000747110"/>
    </source>
</evidence>
<dbReference type="CDD" id="cd18089">
    <property type="entry name" value="SPOUT_Trm10-like"/>
    <property type="match status" value="1"/>
</dbReference>
<dbReference type="PROSITE" id="PS51675">
    <property type="entry name" value="SAM_MT_TRM10"/>
    <property type="match status" value="1"/>
</dbReference>
<comment type="caution">
    <text evidence="7">The sequence shown here is derived from an EMBL/GenBank/DDBJ whole genome shotgun (WGS) entry which is preliminary data.</text>
</comment>
<protein>
    <recommendedName>
        <fullName evidence="1">tRNA (guanine(9)-N(1))-methyltransferase</fullName>
        <ecNumber evidence="1">2.1.1.221</ecNumber>
    </recommendedName>
</protein>
<dbReference type="AlphaFoldDB" id="A0A8J4CQL4"/>
<keyword evidence="3" id="KW-0808">Transferase</keyword>
<dbReference type="PANTHER" id="PTHR13563:SF13">
    <property type="entry name" value="TRNA METHYLTRANSFERASE 10 HOMOLOG A"/>
    <property type="match status" value="1"/>
</dbReference>
<dbReference type="EMBL" id="BNCP01000026">
    <property type="protein sequence ID" value="GIL83182.1"/>
    <property type="molecule type" value="Genomic_DNA"/>
</dbReference>
<dbReference type="GO" id="GO:0002939">
    <property type="term" value="P:tRNA N1-guanine methylation"/>
    <property type="evidence" value="ECO:0007669"/>
    <property type="project" value="TreeGrafter"/>
</dbReference>
<dbReference type="GO" id="GO:0000049">
    <property type="term" value="F:tRNA binding"/>
    <property type="evidence" value="ECO:0007669"/>
    <property type="project" value="TreeGrafter"/>
</dbReference>
<keyword evidence="4" id="KW-0949">S-adenosyl-L-methionine</keyword>
<feature type="domain" description="SAM-dependent MTase TRM10-type" evidence="6">
    <location>
        <begin position="148"/>
        <end position="346"/>
    </location>
</feature>
<dbReference type="InterPro" id="IPR028564">
    <property type="entry name" value="MT_TRM10-typ"/>
</dbReference>